<evidence type="ECO:0000256" key="10">
    <source>
        <dbReference type="SAM" id="SignalP"/>
    </source>
</evidence>
<keyword evidence="9" id="KW-0472">Membrane</keyword>
<evidence type="ECO:0000256" key="2">
    <source>
        <dbReference type="ARBA" id="ARBA00008501"/>
    </source>
</evidence>
<keyword evidence="3" id="KW-0964">Secreted</keyword>
<dbReference type="Proteomes" id="UP001497497">
    <property type="component" value="Unassembled WGS sequence"/>
</dbReference>
<evidence type="ECO:0000256" key="7">
    <source>
        <dbReference type="ARBA" id="ARBA00022859"/>
    </source>
</evidence>
<evidence type="ECO:0000256" key="3">
    <source>
        <dbReference type="ARBA" id="ARBA00022525"/>
    </source>
</evidence>
<comment type="similarity">
    <text evidence="2">Belongs to the insect defense protein family.</text>
</comment>
<feature type="signal peptide" evidence="10">
    <location>
        <begin position="1"/>
        <end position="20"/>
    </location>
</feature>
<gene>
    <name evidence="12" type="ORF">GSLYS_00016733001</name>
</gene>
<protein>
    <recommendedName>
        <fullName evidence="11">Reelin domain-containing protein</fullName>
    </recommendedName>
</protein>
<dbReference type="GO" id="GO:0045087">
    <property type="term" value="P:innate immune response"/>
    <property type="evidence" value="ECO:0007669"/>
    <property type="project" value="UniProtKB-KW"/>
</dbReference>
<organism evidence="12 13">
    <name type="scientific">Lymnaea stagnalis</name>
    <name type="common">Great pond snail</name>
    <name type="synonym">Helix stagnalis</name>
    <dbReference type="NCBI Taxonomy" id="6523"/>
    <lineage>
        <taxon>Eukaryota</taxon>
        <taxon>Metazoa</taxon>
        <taxon>Spiralia</taxon>
        <taxon>Lophotrochozoa</taxon>
        <taxon>Mollusca</taxon>
        <taxon>Gastropoda</taxon>
        <taxon>Heterobranchia</taxon>
        <taxon>Euthyneura</taxon>
        <taxon>Panpulmonata</taxon>
        <taxon>Hygrophila</taxon>
        <taxon>Lymnaeoidea</taxon>
        <taxon>Lymnaeidae</taxon>
        <taxon>Lymnaea</taxon>
    </lineage>
</organism>
<dbReference type="EMBL" id="CAXITT010000533">
    <property type="protein sequence ID" value="CAL1543199.1"/>
    <property type="molecule type" value="Genomic_DNA"/>
</dbReference>
<name>A0AAV2IA83_LYMST</name>
<dbReference type="PROSITE" id="PS51019">
    <property type="entry name" value="REELIN"/>
    <property type="match status" value="1"/>
</dbReference>
<comment type="subcellular location">
    <subcellularLocation>
        <location evidence="1">Secreted</location>
    </subcellularLocation>
</comment>
<dbReference type="GO" id="GO:0005576">
    <property type="term" value="C:extracellular region"/>
    <property type="evidence" value="ECO:0007669"/>
    <property type="project" value="UniProtKB-SubCell"/>
</dbReference>
<keyword evidence="8" id="KW-0044">Antibiotic</keyword>
<evidence type="ECO:0000256" key="4">
    <source>
        <dbReference type="ARBA" id="ARBA00022529"/>
    </source>
</evidence>
<dbReference type="Gene3D" id="2.60.40.4060">
    <property type="entry name" value="Reeler domain"/>
    <property type="match status" value="1"/>
</dbReference>
<dbReference type="CDD" id="cd08544">
    <property type="entry name" value="Reeler"/>
    <property type="match status" value="1"/>
</dbReference>
<dbReference type="InterPro" id="IPR002861">
    <property type="entry name" value="Reeler_dom"/>
</dbReference>
<feature type="transmembrane region" description="Helical" evidence="9">
    <location>
        <begin position="175"/>
        <end position="198"/>
    </location>
</feature>
<sequence>MKPIISYPFILVCATFLAHALVGAYPSGAPDTACDQMRPMHRTSKDNMSSPLIEPLSGGASYFTIGVNTTQVGPGDHVAVTITAKENFYFEGFLLQARSNENGTTRHGTFMDTSKDGKLVCENAVTHNSNSHKSNVTVIWMAPKTTVNDIKFVATIVKGYSEIYMQLTSATSFSVGSGVTLIPSMVIVLLMVFSAVIYN</sequence>
<evidence type="ECO:0000256" key="9">
    <source>
        <dbReference type="SAM" id="Phobius"/>
    </source>
</evidence>
<dbReference type="AlphaFoldDB" id="A0AAV2IA83"/>
<reference evidence="12 13" key="1">
    <citation type="submission" date="2024-04" db="EMBL/GenBank/DDBJ databases">
        <authorList>
            <consortium name="Genoscope - CEA"/>
            <person name="William W."/>
        </authorList>
    </citation>
    <scope>NUCLEOTIDE SEQUENCE [LARGE SCALE GENOMIC DNA]</scope>
</reference>
<keyword evidence="6 10" id="KW-0732">Signal</keyword>
<dbReference type="InterPro" id="IPR042307">
    <property type="entry name" value="Reeler_sf"/>
</dbReference>
<comment type="caution">
    <text evidence="12">The sequence shown here is derived from an EMBL/GenBank/DDBJ whole genome shotgun (WGS) entry which is preliminary data.</text>
</comment>
<evidence type="ECO:0000313" key="12">
    <source>
        <dbReference type="EMBL" id="CAL1543199.1"/>
    </source>
</evidence>
<keyword evidence="9" id="KW-0812">Transmembrane</keyword>
<evidence type="ECO:0000256" key="8">
    <source>
        <dbReference type="ARBA" id="ARBA00023022"/>
    </source>
</evidence>
<keyword evidence="7" id="KW-0391">Immunity</keyword>
<proteinExistence type="inferred from homology"/>
<keyword evidence="9" id="KW-1133">Transmembrane helix</keyword>
<dbReference type="GO" id="GO:0016020">
    <property type="term" value="C:membrane"/>
    <property type="evidence" value="ECO:0007669"/>
    <property type="project" value="TreeGrafter"/>
</dbReference>
<keyword evidence="4" id="KW-0929">Antimicrobial</keyword>
<dbReference type="InterPro" id="IPR051237">
    <property type="entry name" value="Ferric-chelate_Red/DefProt"/>
</dbReference>
<dbReference type="PANTHER" id="PTHR45828:SF9">
    <property type="entry name" value="CELL WALL INTEGRITY AND STRESS RESPONSE COMPONENT 4-LIKE-RELATED"/>
    <property type="match status" value="1"/>
</dbReference>
<feature type="chain" id="PRO_5043550682" description="Reelin domain-containing protein" evidence="10">
    <location>
        <begin position="21"/>
        <end position="199"/>
    </location>
</feature>
<accession>A0AAV2IA83</accession>
<dbReference type="Pfam" id="PF02014">
    <property type="entry name" value="Reeler"/>
    <property type="match status" value="1"/>
</dbReference>
<evidence type="ECO:0000256" key="6">
    <source>
        <dbReference type="ARBA" id="ARBA00022729"/>
    </source>
</evidence>
<dbReference type="GO" id="GO:0042742">
    <property type="term" value="P:defense response to bacterium"/>
    <property type="evidence" value="ECO:0007669"/>
    <property type="project" value="UniProtKB-KW"/>
</dbReference>
<evidence type="ECO:0000313" key="13">
    <source>
        <dbReference type="Proteomes" id="UP001497497"/>
    </source>
</evidence>
<dbReference type="PANTHER" id="PTHR45828">
    <property type="entry name" value="CYTOCHROME B561/FERRIC REDUCTASE TRANSMEMBRANE"/>
    <property type="match status" value="1"/>
</dbReference>
<keyword evidence="13" id="KW-1185">Reference proteome</keyword>
<feature type="domain" description="Reelin" evidence="11">
    <location>
        <begin position="19"/>
        <end position="187"/>
    </location>
</feature>
<evidence type="ECO:0000259" key="11">
    <source>
        <dbReference type="PROSITE" id="PS51019"/>
    </source>
</evidence>
<evidence type="ECO:0000256" key="5">
    <source>
        <dbReference type="ARBA" id="ARBA00022588"/>
    </source>
</evidence>
<keyword evidence="5" id="KW-0399">Innate immunity</keyword>
<evidence type="ECO:0000256" key="1">
    <source>
        <dbReference type="ARBA" id="ARBA00004613"/>
    </source>
</evidence>